<dbReference type="InterPro" id="IPR023885">
    <property type="entry name" value="4Fe4S-binding_SPASM_dom"/>
</dbReference>
<dbReference type="GO" id="GO:0051536">
    <property type="term" value="F:iron-sulfur cluster binding"/>
    <property type="evidence" value="ECO:0007669"/>
    <property type="project" value="UniProtKB-KW"/>
</dbReference>
<dbReference type="RefSeq" id="WP_021665572.1">
    <property type="nucleotide sequence ID" value="NZ_KI259184.1"/>
</dbReference>
<dbReference type="EMBL" id="AWUW01000009">
    <property type="protein sequence ID" value="ERJ68894.1"/>
    <property type="molecule type" value="Genomic_DNA"/>
</dbReference>
<evidence type="ECO:0000256" key="2">
    <source>
        <dbReference type="ARBA" id="ARBA00022691"/>
    </source>
</evidence>
<protein>
    <submittedName>
        <fullName evidence="8">Radical SAM domain protein</fullName>
    </submittedName>
</protein>
<dbReference type="PATRIC" id="fig|1227271.3.peg.165"/>
<organism evidence="8 9">
    <name type="scientific">Porphyromonas gingivalis F0570</name>
    <dbReference type="NCBI Taxonomy" id="1227271"/>
    <lineage>
        <taxon>Bacteria</taxon>
        <taxon>Pseudomonadati</taxon>
        <taxon>Bacteroidota</taxon>
        <taxon>Bacteroidia</taxon>
        <taxon>Bacteroidales</taxon>
        <taxon>Porphyromonadaceae</taxon>
        <taxon>Porphyromonas</taxon>
    </lineage>
</organism>
<evidence type="ECO:0000259" key="7">
    <source>
        <dbReference type="PROSITE" id="PS51918"/>
    </source>
</evidence>
<evidence type="ECO:0000256" key="3">
    <source>
        <dbReference type="ARBA" id="ARBA00022723"/>
    </source>
</evidence>
<evidence type="ECO:0000313" key="8">
    <source>
        <dbReference type="EMBL" id="ERJ68894.1"/>
    </source>
</evidence>
<reference evidence="8 9" key="1">
    <citation type="submission" date="2013-06" db="EMBL/GenBank/DDBJ databases">
        <authorList>
            <person name="Weinstock G."/>
            <person name="Sodergren E."/>
            <person name="Lobos E.A."/>
            <person name="Fulton L."/>
            <person name="Fulton R."/>
            <person name="Courtney L."/>
            <person name="Fronick C."/>
            <person name="O'Laughlin M."/>
            <person name="Godfrey J."/>
            <person name="Wilson R.M."/>
            <person name="Miner T."/>
            <person name="Farmer C."/>
            <person name="Delehaunty K."/>
            <person name="Cordes M."/>
            <person name="Minx P."/>
            <person name="Tomlinson C."/>
            <person name="Chen J."/>
            <person name="Wollam A."/>
            <person name="Pepin K.H."/>
            <person name="Bhonagiri V."/>
            <person name="Zhang X."/>
            <person name="Warren W."/>
            <person name="Mitreva M."/>
            <person name="Mardis E.R."/>
            <person name="Wilson R.K."/>
        </authorList>
    </citation>
    <scope>NUCLEOTIDE SEQUENCE [LARGE SCALE GENOMIC DNA]</scope>
    <source>
        <strain evidence="8 9">F0570</strain>
    </source>
</reference>
<dbReference type="HOGENOM" id="CLU_009273_3_2_10"/>
<evidence type="ECO:0000313" key="9">
    <source>
        <dbReference type="Proteomes" id="UP000016630"/>
    </source>
</evidence>
<dbReference type="SUPFAM" id="SSF102114">
    <property type="entry name" value="Radical SAM enzymes"/>
    <property type="match status" value="1"/>
</dbReference>
<dbReference type="SFLD" id="SFLDS00029">
    <property type="entry name" value="Radical_SAM"/>
    <property type="match status" value="1"/>
</dbReference>
<dbReference type="SFLD" id="SFLDG01384">
    <property type="entry name" value="thioether_bond_formation_requi"/>
    <property type="match status" value="1"/>
</dbReference>
<evidence type="ECO:0000256" key="5">
    <source>
        <dbReference type="ARBA" id="ARBA00023014"/>
    </source>
</evidence>
<evidence type="ECO:0000256" key="1">
    <source>
        <dbReference type="ARBA" id="ARBA00001966"/>
    </source>
</evidence>
<evidence type="ECO:0000256" key="4">
    <source>
        <dbReference type="ARBA" id="ARBA00023004"/>
    </source>
</evidence>
<dbReference type="CDD" id="cd01335">
    <property type="entry name" value="Radical_SAM"/>
    <property type="match status" value="1"/>
</dbReference>
<comment type="cofactor">
    <cofactor evidence="1">
        <name>[4Fe-4S] cluster</name>
        <dbReference type="ChEBI" id="CHEBI:49883"/>
    </cofactor>
</comment>
<comment type="caution">
    <text evidence="8">The sequence shown here is derived from an EMBL/GenBank/DDBJ whole genome shotgun (WGS) entry which is preliminary data.</text>
</comment>
<gene>
    <name evidence="8" type="ORF">HMPREF1555_00175</name>
</gene>
<dbReference type="SFLD" id="SFLDG01386">
    <property type="entry name" value="main_SPASM_domain-containing"/>
    <property type="match status" value="1"/>
</dbReference>
<keyword evidence="3" id="KW-0479">Metal-binding</keyword>
<keyword evidence="5" id="KW-0411">Iron-sulfur</keyword>
<dbReference type="InterPro" id="IPR058240">
    <property type="entry name" value="rSAM_sf"/>
</dbReference>
<dbReference type="PANTHER" id="PTHR43273">
    <property type="entry name" value="ANAEROBIC SULFATASE-MATURATING ENZYME HOMOLOG ASLB-RELATED"/>
    <property type="match status" value="1"/>
</dbReference>
<name>A0A0E2LTX2_PORGN</name>
<dbReference type="InterPro" id="IPR023867">
    <property type="entry name" value="Sulphatase_maturase_rSAM"/>
</dbReference>
<dbReference type="Proteomes" id="UP000016630">
    <property type="component" value="Unassembled WGS sequence"/>
</dbReference>
<dbReference type="NCBIfam" id="TIGR04085">
    <property type="entry name" value="rSAM_more_4Fe4S"/>
    <property type="match status" value="1"/>
</dbReference>
<dbReference type="InterPro" id="IPR013785">
    <property type="entry name" value="Aldolase_TIM"/>
</dbReference>
<dbReference type="InterPro" id="IPR007197">
    <property type="entry name" value="rSAM"/>
</dbReference>
<dbReference type="GO" id="GO:0046872">
    <property type="term" value="F:metal ion binding"/>
    <property type="evidence" value="ECO:0007669"/>
    <property type="project" value="UniProtKB-KW"/>
</dbReference>
<feature type="domain" description="Radical SAM core" evidence="7">
    <location>
        <begin position="74"/>
        <end position="296"/>
    </location>
</feature>
<proteinExistence type="inferred from homology"/>
<dbReference type="SFLD" id="SFLDG01067">
    <property type="entry name" value="SPASM/twitch_domain_containing"/>
    <property type="match status" value="1"/>
</dbReference>
<keyword evidence="2" id="KW-0949">S-adenosyl-L-methionine</keyword>
<dbReference type="GO" id="GO:0016491">
    <property type="term" value="F:oxidoreductase activity"/>
    <property type="evidence" value="ECO:0007669"/>
    <property type="project" value="InterPro"/>
</dbReference>
<dbReference type="Pfam" id="PF04055">
    <property type="entry name" value="Radical_SAM"/>
    <property type="match status" value="1"/>
</dbReference>
<dbReference type="AlphaFoldDB" id="A0A0E2LTX2"/>
<accession>A0A0E2LTX2</accession>
<keyword evidence="4" id="KW-0408">Iron</keyword>
<comment type="similarity">
    <text evidence="6">Belongs to the radical SAM superfamily. Anaerobic sulfatase-maturating enzyme family.</text>
</comment>
<evidence type="ECO:0000256" key="6">
    <source>
        <dbReference type="ARBA" id="ARBA00023601"/>
    </source>
</evidence>
<dbReference type="PANTHER" id="PTHR43273:SF3">
    <property type="entry name" value="ANAEROBIC SULFATASE-MATURATING ENZYME HOMOLOG ASLB-RELATED"/>
    <property type="match status" value="1"/>
</dbReference>
<dbReference type="PROSITE" id="PS51918">
    <property type="entry name" value="RADICAL_SAM"/>
    <property type="match status" value="1"/>
</dbReference>
<dbReference type="Gene3D" id="3.20.20.70">
    <property type="entry name" value="Aldolase class I"/>
    <property type="match status" value="1"/>
</dbReference>
<sequence length="419" mass="48396">MKLVNDLYLLPIERGNIVYSPLRQAAFWASDEASQYVRRYLEGQPLPEECDLPEISYLKELEQAPFREPHNPAIPNQGRLVVIPSQLCNLACSYCYARKAHARDTIDLVTLRIAIDKMLRYDKSNHKHISLIGGGEPFMTWDIIMWIVEYAEANKRAKDKLSFAITTNATLLNRTRIEYCKAHNIRVNASFEVLPEVQEGQRPFYNSPMSTYEIVDRNIRRLLEHGVICTIRSTITSRNVERMSEMVQLVVDRYPGIQGLHVEQVTDGREDYIDFYDKFVKHFDNAIQLAQKYNLRLSNSINNSLKQLKNRFCSGENCITPGGDLTACHRISTARDKGFDLFRYGSISDGKAEINQKQWLAYLDFSEKKLPECKTCFAYWHCAGICPMERVELTSAHIRAKCIFIRSMLTQALKRELFV</sequence>